<evidence type="ECO:0000256" key="1">
    <source>
        <dbReference type="SAM" id="MobiDB-lite"/>
    </source>
</evidence>
<proteinExistence type="predicted"/>
<gene>
    <name evidence="2" type="ORF">BDZ94DRAFT_1286628</name>
</gene>
<dbReference type="GO" id="GO:0070449">
    <property type="term" value="C:elongin complex"/>
    <property type="evidence" value="ECO:0007669"/>
    <property type="project" value="InterPro"/>
</dbReference>
<feature type="region of interest" description="Disordered" evidence="1">
    <location>
        <begin position="138"/>
        <end position="158"/>
    </location>
</feature>
<protein>
    <submittedName>
        <fullName evidence="2">RNA polymerase II transcription factor SIII subunit A-domain-containing protein</fullName>
    </submittedName>
</protein>
<sequence>MDLPTRQLPTLVQLCQRIAGTHVDYITSLGDDLTYSLVKPILERCSPEHLLKLEQTSPHLQKDTPEIWKALCFQKYRLAMERHLKQQVDEPESWKDHYFFLGEEEAKRLEEAGTKLRNQRLEAEERKREREVKITDRLPPPKRQRTGWNTNPQPKSLFDKTKTKTSQLQKNMYQARIIPPMPNNTRAFRILSKPPGTLMPLLPPSDDTSRVTVSTVIHRRPVMASTASSPPTSSIARPTSALSPPRNRSSVPVTSKQPNLTSGSGPLNYTEAPLSNNHSPTRGLALPSTPSDSRPLKPPTPGKRDPMAALFVPKRRTQQQRPV</sequence>
<name>A0A9P5YII9_9AGAR</name>
<dbReference type="InterPro" id="IPR051870">
    <property type="entry name" value="Elongin-A_domain"/>
</dbReference>
<dbReference type="Gene3D" id="6.10.250.3180">
    <property type="match status" value="1"/>
</dbReference>
<comment type="caution">
    <text evidence="2">The sequence shown here is derived from an EMBL/GenBank/DDBJ whole genome shotgun (WGS) entry which is preliminary data.</text>
</comment>
<dbReference type="InterPro" id="IPR010684">
    <property type="entry name" value="RNA_pol_II_trans_fac_SIII_A"/>
</dbReference>
<dbReference type="PANTHER" id="PTHR15141:SF76">
    <property type="entry name" value="TRANSCRIPTION ELONGATION FACTOR B POLYPEPTIDE 3"/>
    <property type="match status" value="1"/>
</dbReference>
<feature type="compositionally biased region" description="Polar residues" evidence="1">
    <location>
        <begin position="246"/>
        <end position="280"/>
    </location>
</feature>
<dbReference type="Pfam" id="PF06881">
    <property type="entry name" value="Elongin_A"/>
    <property type="match status" value="1"/>
</dbReference>
<feature type="compositionally biased region" description="Basic residues" evidence="1">
    <location>
        <begin position="313"/>
        <end position="323"/>
    </location>
</feature>
<dbReference type="SUPFAM" id="SSF81383">
    <property type="entry name" value="F-box domain"/>
    <property type="match status" value="1"/>
</dbReference>
<dbReference type="InterPro" id="IPR036047">
    <property type="entry name" value="F-box-like_dom_sf"/>
</dbReference>
<dbReference type="GO" id="GO:0006368">
    <property type="term" value="P:transcription elongation by RNA polymerase II"/>
    <property type="evidence" value="ECO:0007669"/>
    <property type="project" value="InterPro"/>
</dbReference>
<dbReference type="Proteomes" id="UP000807353">
    <property type="component" value="Unassembled WGS sequence"/>
</dbReference>
<feature type="region of interest" description="Disordered" evidence="1">
    <location>
        <begin position="222"/>
        <end position="323"/>
    </location>
</feature>
<organism evidence="2 3">
    <name type="scientific">Collybia nuda</name>
    <dbReference type="NCBI Taxonomy" id="64659"/>
    <lineage>
        <taxon>Eukaryota</taxon>
        <taxon>Fungi</taxon>
        <taxon>Dikarya</taxon>
        <taxon>Basidiomycota</taxon>
        <taxon>Agaricomycotina</taxon>
        <taxon>Agaricomycetes</taxon>
        <taxon>Agaricomycetidae</taxon>
        <taxon>Agaricales</taxon>
        <taxon>Tricholomatineae</taxon>
        <taxon>Clitocybaceae</taxon>
        <taxon>Collybia</taxon>
    </lineage>
</organism>
<evidence type="ECO:0000313" key="3">
    <source>
        <dbReference type="Proteomes" id="UP000807353"/>
    </source>
</evidence>
<feature type="compositionally biased region" description="Low complexity" evidence="1">
    <location>
        <begin position="224"/>
        <end position="241"/>
    </location>
</feature>
<evidence type="ECO:0000313" key="2">
    <source>
        <dbReference type="EMBL" id="KAF9469274.1"/>
    </source>
</evidence>
<dbReference type="PANTHER" id="PTHR15141">
    <property type="entry name" value="TRANSCRIPTION ELONGATION FACTOR B POLYPEPTIDE 3"/>
    <property type="match status" value="1"/>
</dbReference>
<dbReference type="OrthoDB" id="21513at2759"/>
<dbReference type="EMBL" id="MU150230">
    <property type="protein sequence ID" value="KAF9469274.1"/>
    <property type="molecule type" value="Genomic_DNA"/>
</dbReference>
<accession>A0A9P5YII9</accession>
<dbReference type="AlphaFoldDB" id="A0A9P5YII9"/>
<keyword evidence="3" id="KW-1185">Reference proteome</keyword>
<reference evidence="2" key="1">
    <citation type="submission" date="2020-11" db="EMBL/GenBank/DDBJ databases">
        <authorList>
            <consortium name="DOE Joint Genome Institute"/>
            <person name="Ahrendt S."/>
            <person name="Riley R."/>
            <person name="Andreopoulos W."/>
            <person name="Labutti K."/>
            <person name="Pangilinan J."/>
            <person name="Ruiz-Duenas F.J."/>
            <person name="Barrasa J.M."/>
            <person name="Sanchez-Garcia M."/>
            <person name="Camarero S."/>
            <person name="Miyauchi S."/>
            <person name="Serrano A."/>
            <person name="Linde D."/>
            <person name="Babiker R."/>
            <person name="Drula E."/>
            <person name="Ayuso-Fernandez I."/>
            <person name="Pacheco R."/>
            <person name="Padilla G."/>
            <person name="Ferreira P."/>
            <person name="Barriuso J."/>
            <person name="Kellner H."/>
            <person name="Castanera R."/>
            <person name="Alfaro M."/>
            <person name="Ramirez L."/>
            <person name="Pisabarro A.G."/>
            <person name="Kuo A."/>
            <person name="Tritt A."/>
            <person name="Lipzen A."/>
            <person name="He G."/>
            <person name="Yan M."/>
            <person name="Ng V."/>
            <person name="Cullen D."/>
            <person name="Martin F."/>
            <person name="Rosso M.-N."/>
            <person name="Henrissat B."/>
            <person name="Hibbett D."/>
            <person name="Martinez A.T."/>
            <person name="Grigoriev I.V."/>
        </authorList>
    </citation>
    <scope>NUCLEOTIDE SEQUENCE</scope>
    <source>
        <strain evidence="2">CBS 247.69</strain>
    </source>
</reference>